<dbReference type="STRING" id="29172.A0A0D8XVY8"/>
<evidence type="ECO:0000313" key="2">
    <source>
        <dbReference type="Proteomes" id="UP000053766"/>
    </source>
</evidence>
<dbReference type="EMBL" id="KN716285">
    <property type="protein sequence ID" value="KJH47982.1"/>
    <property type="molecule type" value="Genomic_DNA"/>
</dbReference>
<keyword evidence="2" id="KW-1185">Reference proteome</keyword>
<accession>A0A0D8XVY8</accession>
<organism evidence="1 2">
    <name type="scientific">Dictyocaulus viviparus</name>
    <name type="common">Bovine lungworm</name>
    <dbReference type="NCBI Taxonomy" id="29172"/>
    <lineage>
        <taxon>Eukaryota</taxon>
        <taxon>Metazoa</taxon>
        <taxon>Ecdysozoa</taxon>
        <taxon>Nematoda</taxon>
        <taxon>Chromadorea</taxon>
        <taxon>Rhabditida</taxon>
        <taxon>Rhabditina</taxon>
        <taxon>Rhabditomorpha</taxon>
        <taxon>Strongyloidea</taxon>
        <taxon>Metastrongylidae</taxon>
        <taxon>Dictyocaulus</taxon>
    </lineage>
</organism>
<sequence length="257" mass="29964">MPNEERIISVHDVEMKKEKPMVPTKPKNLKVDHMNRSASLCSLPSPISHTTTTFLNSFGESPSSTSYQQTYCSSDLGSQEIKKLDERRIESISSMNLRNDDKEFEWSSISEDMAANERNGEYLLSIIEKHDLALANKIRRHLEHFKELLRFEVKLRCLMEKVVDRIRKGDDKTVALLEEARLRRRLSDVNFLRLTYARRERDLECAMKRRILRTVIRTFGMKSGRSSDVYCATNPPYLLIYWLLWGCEVQQLVSACL</sequence>
<dbReference type="Proteomes" id="UP000053766">
    <property type="component" value="Unassembled WGS sequence"/>
</dbReference>
<reference evidence="2" key="2">
    <citation type="journal article" date="2016" name="Sci. Rep.">
        <title>Dictyocaulus viviparus genome, variome and transcriptome elucidate lungworm biology and support future intervention.</title>
        <authorList>
            <person name="McNulty S.N."/>
            <person name="Strube C."/>
            <person name="Rosa B.A."/>
            <person name="Martin J.C."/>
            <person name="Tyagi R."/>
            <person name="Choi Y.J."/>
            <person name="Wang Q."/>
            <person name="Hallsworth Pepin K."/>
            <person name="Zhang X."/>
            <person name="Ozersky P."/>
            <person name="Wilson R.K."/>
            <person name="Sternberg P.W."/>
            <person name="Gasser R.B."/>
            <person name="Mitreva M."/>
        </authorList>
    </citation>
    <scope>NUCLEOTIDE SEQUENCE [LARGE SCALE GENOMIC DNA]</scope>
    <source>
        <strain evidence="2">HannoverDv2000</strain>
    </source>
</reference>
<proteinExistence type="predicted"/>
<dbReference type="Gene3D" id="6.10.250.3120">
    <property type="match status" value="1"/>
</dbReference>
<gene>
    <name evidence="1" type="ORF">DICVIV_05917</name>
</gene>
<dbReference type="AlphaFoldDB" id="A0A0D8XVY8"/>
<name>A0A0D8XVY8_DICVI</name>
<reference evidence="1 2" key="1">
    <citation type="submission" date="2013-11" db="EMBL/GenBank/DDBJ databases">
        <title>Draft genome of the bovine lungworm Dictyocaulus viviparus.</title>
        <authorList>
            <person name="Mitreva M."/>
        </authorList>
    </citation>
    <scope>NUCLEOTIDE SEQUENCE [LARGE SCALE GENOMIC DNA]</scope>
    <source>
        <strain evidence="1 2">HannoverDv2000</strain>
    </source>
</reference>
<evidence type="ECO:0000313" key="1">
    <source>
        <dbReference type="EMBL" id="KJH47982.1"/>
    </source>
</evidence>
<protein>
    <submittedName>
        <fullName evidence="1">Uncharacterized protein</fullName>
    </submittedName>
</protein>
<dbReference type="OrthoDB" id="10063560at2759"/>